<reference evidence="1" key="1">
    <citation type="submission" date="2021-05" db="EMBL/GenBank/DDBJ databases">
        <authorList>
            <person name="Pan Q."/>
            <person name="Jouanno E."/>
            <person name="Zahm M."/>
            <person name="Klopp C."/>
            <person name="Cabau C."/>
            <person name="Louis A."/>
            <person name="Berthelot C."/>
            <person name="Parey E."/>
            <person name="Roest Crollius H."/>
            <person name="Montfort J."/>
            <person name="Robinson-Rechavi M."/>
            <person name="Bouchez O."/>
            <person name="Lampietro C."/>
            <person name="Lopez Roques C."/>
            <person name="Donnadieu C."/>
            <person name="Postlethwait J."/>
            <person name="Bobe J."/>
            <person name="Dillon D."/>
            <person name="Chandos A."/>
            <person name="von Hippel F."/>
            <person name="Guiguen Y."/>
        </authorList>
    </citation>
    <scope>NUCLEOTIDE SEQUENCE</scope>
    <source>
        <strain evidence="1">YG-Jan2019</strain>
    </source>
</reference>
<organism evidence="1 2">
    <name type="scientific">Dallia pectoralis</name>
    <name type="common">Alaska blackfish</name>
    <dbReference type="NCBI Taxonomy" id="75939"/>
    <lineage>
        <taxon>Eukaryota</taxon>
        <taxon>Metazoa</taxon>
        <taxon>Chordata</taxon>
        <taxon>Craniata</taxon>
        <taxon>Vertebrata</taxon>
        <taxon>Euteleostomi</taxon>
        <taxon>Actinopterygii</taxon>
        <taxon>Neopterygii</taxon>
        <taxon>Teleostei</taxon>
        <taxon>Protacanthopterygii</taxon>
        <taxon>Esociformes</taxon>
        <taxon>Umbridae</taxon>
        <taxon>Dallia</taxon>
    </lineage>
</organism>
<accession>A0ACC2GSX3</accession>
<dbReference type="EMBL" id="CM055736">
    <property type="protein sequence ID" value="KAJ8006839.1"/>
    <property type="molecule type" value="Genomic_DNA"/>
</dbReference>
<dbReference type="Proteomes" id="UP001157502">
    <property type="component" value="Chromosome 9"/>
</dbReference>
<evidence type="ECO:0000313" key="2">
    <source>
        <dbReference type="Proteomes" id="UP001157502"/>
    </source>
</evidence>
<proteinExistence type="predicted"/>
<comment type="caution">
    <text evidence="1">The sequence shown here is derived from an EMBL/GenBank/DDBJ whole genome shotgun (WGS) entry which is preliminary data.</text>
</comment>
<keyword evidence="2" id="KW-1185">Reference proteome</keyword>
<evidence type="ECO:0000313" key="1">
    <source>
        <dbReference type="EMBL" id="KAJ8006839.1"/>
    </source>
</evidence>
<sequence length="123" mass="14396">MWHICLKYICFSLSNYAALIGVWIYGFFVMVLLALDFLYYSAMNYELCRVYLERWGLGGQWLKQARSQWHARTQAQDRDQSQGQRSAEAPGPHHHHRHSRHSFRGERGEAQSPVLHSFQISTA</sequence>
<gene>
    <name evidence="1" type="ORF">DPEC_G00111390</name>
</gene>
<protein>
    <submittedName>
        <fullName evidence="1">Uncharacterized protein</fullName>
    </submittedName>
</protein>
<name>A0ACC2GSX3_DALPE</name>